<name>A0A7W4J3S4_9PROT</name>
<comment type="caution">
    <text evidence="1">The sequence shown here is derived from an EMBL/GenBank/DDBJ whole genome shotgun (WGS) entry which is preliminary data.</text>
</comment>
<gene>
    <name evidence="1" type="ORF">HLH35_19080</name>
</gene>
<dbReference type="Proteomes" id="UP000577891">
    <property type="component" value="Unassembled WGS sequence"/>
</dbReference>
<organism evidence="1 2">
    <name type="scientific">Gluconacetobacter asukensis</name>
    <dbReference type="NCBI Taxonomy" id="1017181"/>
    <lineage>
        <taxon>Bacteria</taxon>
        <taxon>Pseudomonadati</taxon>
        <taxon>Pseudomonadota</taxon>
        <taxon>Alphaproteobacteria</taxon>
        <taxon>Acetobacterales</taxon>
        <taxon>Acetobacteraceae</taxon>
        <taxon>Gluconacetobacter</taxon>
    </lineage>
</organism>
<proteinExistence type="predicted"/>
<dbReference type="AlphaFoldDB" id="A0A7W4J3S4"/>
<sequence>MDVAASLIEPEGLSEFALVVRASLLTYSKGTTLVDPLDRLQNCLSALEGVLLKHEMEPRAHSVANRMSFLLAHGEADREAVKQIVRQIYWLKEQPQLEKRHRESELIEDFTYYAYNVLRMALGNTSAFNSKIQFVTEVDRVGLAP</sequence>
<dbReference type="EMBL" id="JABEQE010000032">
    <property type="protein sequence ID" value="MBB2174183.1"/>
    <property type="molecule type" value="Genomic_DNA"/>
</dbReference>
<protein>
    <recommendedName>
        <fullName evidence="3">HEPN domain-containing protein</fullName>
    </recommendedName>
</protein>
<evidence type="ECO:0000313" key="2">
    <source>
        <dbReference type="Proteomes" id="UP000577891"/>
    </source>
</evidence>
<dbReference type="RefSeq" id="WP_182980647.1">
    <property type="nucleotide sequence ID" value="NZ_JABEQE010000032.1"/>
</dbReference>
<reference evidence="1 2" key="1">
    <citation type="submission" date="2020-04" db="EMBL/GenBank/DDBJ databases">
        <title>Description of novel Gluconacetobacter.</title>
        <authorList>
            <person name="Sombolestani A."/>
        </authorList>
    </citation>
    <scope>NUCLEOTIDE SEQUENCE [LARGE SCALE GENOMIC DNA]</scope>
    <source>
        <strain evidence="1 2">LMG 27724</strain>
    </source>
</reference>
<keyword evidence="2" id="KW-1185">Reference proteome</keyword>
<evidence type="ECO:0000313" key="1">
    <source>
        <dbReference type="EMBL" id="MBB2174183.1"/>
    </source>
</evidence>
<accession>A0A7W4J3S4</accession>
<evidence type="ECO:0008006" key="3">
    <source>
        <dbReference type="Google" id="ProtNLM"/>
    </source>
</evidence>